<name>A0AAP0ZP37_9XANT</name>
<feature type="transmembrane region" description="Helical" evidence="1">
    <location>
        <begin position="96"/>
        <end position="119"/>
    </location>
</feature>
<protein>
    <submittedName>
        <fullName evidence="2">Uncharacterized protein</fullName>
    </submittedName>
</protein>
<keyword evidence="1" id="KW-0812">Transmembrane</keyword>
<evidence type="ECO:0000313" key="3">
    <source>
        <dbReference type="Proteomes" id="UP000036790"/>
    </source>
</evidence>
<keyword evidence="1" id="KW-0472">Membrane</keyword>
<evidence type="ECO:0000256" key="1">
    <source>
        <dbReference type="SAM" id="Phobius"/>
    </source>
</evidence>
<feature type="transmembrane region" description="Helical" evidence="1">
    <location>
        <begin position="22"/>
        <end position="42"/>
    </location>
</feature>
<organism evidence="2 3">
    <name type="scientific">Xanthomonas oryzae</name>
    <dbReference type="NCBI Taxonomy" id="347"/>
    <lineage>
        <taxon>Bacteria</taxon>
        <taxon>Pseudomonadati</taxon>
        <taxon>Pseudomonadota</taxon>
        <taxon>Gammaproteobacteria</taxon>
        <taxon>Lysobacterales</taxon>
        <taxon>Lysobacteraceae</taxon>
        <taxon>Xanthomonas</taxon>
    </lineage>
</organism>
<sequence length="149" mass="15960">MSQPAQIAALENGCDVHRWRSYWPFALSMAMLALAAHAAAYLTHEYAHRVTAWCLGWMARPFGIDYGAAILGDVLLLGDVSDNVDYAPIFSSGHGWAAAAIALAGPFLGNGAMYGVAAWAARWRVVRRSRGLLGFCLAYALMCAPSAPT</sequence>
<feature type="transmembrane region" description="Helical" evidence="1">
    <location>
        <begin position="131"/>
        <end position="148"/>
    </location>
</feature>
<keyword evidence="1" id="KW-1133">Transmembrane helix</keyword>
<reference evidence="2 3" key="2">
    <citation type="submission" date="2015-09" db="EMBL/GenBank/DDBJ databases">
        <title>Draft genome sequence of Xanthomonas oryzae pv. USA str. X11-5A.</title>
        <authorList>
            <person name="Knight B.M."/>
            <person name="Roberts D.P."/>
            <person name="Lin D."/>
            <person name="Hari K."/>
            <person name="Fletcher J."/>
            <person name="Melcher U."/>
            <person name="Blagden T."/>
            <person name="Winegar R.A."/>
        </authorList>
    </citation>
    <scope>NUCLEOTIDE SEQUENCE [LARGE SCALE GENOMIC DNA]</scope>
    <source>
        <strain evidence="2 3">X11-5A</strain>
    </source>
</reference>
<dbReference type="Proteomes" id="UP000036790">
    <property type="component" value="Unassembled WGS sequence"/>
</dbReference>
<reference evidence="2 3" key="1">
    <citation type="submission" date="2015-07" db="EMBL/GenBank/DDBJ databases">
        <authorList>
            <consortium name="Consortium for Microbial Forensics and Genomics (microFORGE)"/>
            <person name="Knight B.M."/>
            <person name="Roberts D.P."/>
            <person name="Lin D."/>
            <person name="Hari K."/>
            <person name="Fletcher J."/>
            <person name="Melcher U."/>
            <person name="Blagden T."/>
            <person name="Winegar R.A."/>
        </authorList>
    </citation>
    <scope>NUCLEOTIDE SEQUENCE [LARGE SCALE GENOMIC DNA]</scope>
    <source>
        <strain evidence="2 3">X11-5A</strain>
    </source>
</reference>
<gene>
    <name evidence="2" type="ORF">ADT25_00325</name>
</gene>
<evidence type="ECO:0000313" key="2">
    <source>
        <dbReference type="EMBL" id="KOR50246.1"/>
    </source>
</evidence>
<proteinExistence type="predicted"/>
<dbReference type="AlphaFoldDB" id="A0AAP0ZP37"/>
<accession>A0AAP0ZP37</accession>
<comment type="caution">
    <text evidence="2">The sequence shown here is derived from an EMBL/GenBank/DDBJ whole genome shotgun (WGS) entry which is preliminary data.</text>
</comment>
<dbReference type="EMBL" id="LHUJ01000005">
    <property type="protein sequence ID" value="KOR50246.1"/>
    <property type="molecule type" value="Genomic_DNA"/>
</dbReference>